<dbReference type="EMBL" id="BPQQ01000062">
    <property type="protein sequence ID" value="GJE02857.1"/>
    <property type="molecule type" value="Genomic_DNA"/>
</dbReference>
<protein>
    <recommendedName>
        <fullName evidence="4">Phasin domain-containing protein</fullName>
    </recommendedName>
</protein>
<evidence type="ECO:0008006" key="4">
    <source>
        <dbReference type="Google" id="ProtNLM"/>
    </source>
</evidence>
<reference evidence="2" key="2">
    <citation type="submission" date="2021-08" db="EMBL/GenBank/DDBJ databases">
        <authorList>
            <person name="Tani A."/>
            <person name="Ola A."/>
            <person name="Ogura Y."/>
            <person name="Katsura K."/>
            <person name="Hayashi T."/>
        </authorList>
    </citation>
    <scope>NUCLEOTIDE SEQUENCE</scope>
    <source>
        <strain evidence="2">DSM 17168</strain>
    </source>
</reference>
<name>A0ABQ4SI97_9HYPH</name>
<gene>
    <name evidence="2" type="ORF">GMJLKIPL_4806</name>
</gene>
<sequence length="173" mass="18577">MSAGYENGRHRTEDAGASAGRPADWSELGQDVRQIGDVALERGYGLVEAAREQVNGYVVRRKDDAAQSVADFAKALRDSGNGLEQQPNVKAFFDSAAEGLDQLAGSIRERSFEEFYADIEAVARRRPAAVAVATFVTGFLAARFIKASAHPSHAVPGRDAQAGSRRPGIRYPA</sequence>
<evidence type="ECO:0000256" key="1">
    <source>
        <dbReference type="SAM" id="MobiDB-lite"/>
    </source>
</evidence>
<evidence type="ECO:0000313" key="2">
    <source>
        <dbReference type="EMBL" id="GJE02857.1"/>
    </source>
</evidence>
<organism evidence="2 3">
    <name type="scientific">Methylobacterium isbiliense</name>
    <dbReference type="NCBI Taxonomy" id="315478"/>
    <lineage>
        <taxon>Bacteria</taxon>
        <taxon>Pseudomonadati</taxon>
        <taxon>Pseudomonadota</taxon>
        <taxon>Alphaproteobacteria</taxon>
        <taxon>Hyphomicrobiales</taxon>
        <taxon>Methylobacteriaceae</taxon>
        <taxon>Methylobacterium</taxon>
    </lineage>
</organism>
<feature type="region of interest" description="Disordered" evidence="1">
    <location>
        <begin position="153"/>
        <end position="173"/>
    </location>
</feature>
<evidence type="ECO:0000313" key="3">
    <source>
        <dbReference type="Proteomes" id="UP001055153"/>
    </source>
</evidence>
<keyword evidence="3" id="KW-1185">Reference proteome</keyword>
<feature type="region of interest" description="Disordered" evidence="1">
    <location>
        <begin position="1"/>
        <end position="26"/>
    </location>
</feature>
<dbReference type="RefSeq" id="WP_238240110.1">
    <property type="nucleotide sequence ID" value="NZ_BPQQ01000062.1"/>
</dbReference>
<reference evidence="2" key="1">
    <citation type="journal article" date="2021" name="Front. Microbiol.">
        <title>Comprehensive Comparative Genomics and Phenotyping of Methylobacterium Species.</title>
        <authorList>
            <person name="Alessa O."/>
            <person name="Ogura Y."/>
            <person name="Fujitani Y."/>
            <person name="Takami H."/>
            <person name="Hayashi T."/>
            <person name="Sahin N."/>
            <person name="Tani A."/>
        </authorList>
    </citation>
    <scope>NUCLEOTIDE SEQUENCE</scope>
    <source>
        <strain evidence="2">DSM 17168</strain>
    </source>
</reference>
<accession>A0ABQ4SI97</accession>
<dbReference type="Proteomes" id="UP001055153">
    <property type="component" value="Unassembled WGS sequence"/>
</dbReference>
<proteinExistence type="predicted"/>
<comment type="caution">
    <text evidence="2">The sequence shown here is derived from an EMBL/GenBank/DDBJ whole genome shotgun (WGS) entry which is preliminary data.</text>
</comment>